<dbReference type="GO" id="GO:0016020">
    <property type="term" value="C:membrane"/>
    <property type="evidence" value="ECO:0007669"/>
    <property type="project" value="UniProtKB-SubCell"/>
</dbReference>
<keyword evidence="4 6" id="KW-0472">Membrane</keyword>
<feature type="region of interest" description="Disordered" evidence="5">
    <location>
        <begin position="65"/>
        <end position="90"/>
    </location>
</feature>
<dbReference type="AlphaFoldDB" id="A0A3N4H2V3"/>
<feature type="transmembrane region" description="Helical" evidence="6">
    <location>
        <begin position="302"/>
        <end position="324"/>
    </location>
</feature>
<accession>A0A3N4H2V3</accession>
<feature type="transmembrane region" description="Helical" evidence="6">
    <location>
        <begin position="644"/>
        <end position="666"/>
    </location>
</feature>
<evidence type="ECO:0000256" key="5">
    <source>
        <dbReference type="SAM" id="MobiDB-lite"/>
    </source>
</evidence>
<evidence type="ECO:0000256" key="4">
    <source>
        <dbReference type="ARBA" id="ARBA00023136"/>
    </source>
</evidence>
<feature type="domain" description="DUF3533" evidence="7">
    <location>
        <begin position="676"/>
        <end position="771"/>
    </location>
</feature>
<dbReference type="PANTHER" id="PTHR43077:SF10">
    <property type="entry name" value="TRANSPORT PERMEASE PROTEIN"/>
    <property type="match status" value="1"/>
</dbReference>
<keyword evidence="2 6" id="KW-0812">Transmembrane</keyword>
<dbReference type="EMBL" id="RKMH01000009">
    <property type="protein sequence ID" value="RPA59494.1"/>
    <property type="molecule type" value="Genomic_DNA"/>
</dbReference>
<name>A0A3N4H2V3_9ACTN</name>
<evidence type="ECO:0000313" key="8">
    <source>
        <dbReference type="EMBL" id="RPA59494.1"/>
    </source>
</evidence>
<feature type="transmembrane region" description="Helical" evidence="6">
    <location>
        <begin position="699"/>
        <end position="720"/>
    </location>
</feature>
<evidence type="ECO:0000256" key="1">
    <source>
        <dbReference type="ARBA" id="ARBA00004141"/>
    </source>
</evidence>
<keyword evidence="3 6" id="KW-1133">Transmembrane helix</keyword>
<comment type="caution">
    <text evidence="8">The sequence shown here is derived from an EMBL/GenBank/DDBJ whole genome shotgun (WGS) entry which is preliminary data.</text>
</comment>
<feature type="transmembrane region" description="Helical" evidence="6">
    <location>
        <begin position="414"/>
        <end position="438"/>
    </location>
</feature>
<feature type="transmembrane region" description="Helical" evidence="6">
    <location>
        <begin position="475"/>
        <end position="498"/>
    </location>
</feature>
<feature type="transmembrane region" description="Helical" evidence="6">
    <location>
        <begin position="761"/>
        <end position="781"/>
    </location>
</feature>
<feature type="transmembrane region" description="Helical" evidence="6">
    <location>
        <begin position="134"/>
        <end position="155"/>
    </location>
</feature>
<dbReference type="Pfam" id="PF12051">
    <property type="entry name" value="DUF3533"/>
    <property type="match status" value="1"/>
</dbReference>
<dbReference type="PANTHER" id="PTHR43077">
    <property type="entry name" value="TRANSPORT PERMEASE YVFS-RELATED"/>
    <property type="match status" value="1"/>
</dbReference>
<evidence type="ECO:0000256" key="6">
    <source>
        <dbReference type="SAM" id="Phobius"/>
    </source>
</evidence>
<dbReference type="Proteomes" id="UP000267536">
    <property type="component" value="Unassembled WGS sequence"/>
</dbReference>
<evidence type="ECO:0000259" key="7">
    <source>
        <dbReference type="Pfam" id="PF12051"/>
    </source>
</evidence>
<dbReference type="InterPro" id="IPR051328">
    <property type="entry name" value="T7SS_ABC-Transporter"/>
</dbReference>
<feature type="transmembrane region" description="Helical" evidence="6">
    <location>
        <begin position="271"/>
        <end position="293"/>
    </location>
</feature>
<feature type="transmembrane region" description="Helical" evidence="6">
    <location>
        <begin position="611"/>
        <end position="632"/>
    </location>
</feature>
<dbReference type="OrthoDB" id="3217869at2"/>
<dbReference type="InterPro" id="IPR022703">
    <property type="entry name" value="DUF3533"/>
</dbReference>
<feature type="transmembrane region" description="Helical" evidence="6">
    <location>
        <begin position="672"/>
        <end position="692"/>
    </location>
</feature>
<feature type="compositionally biased region" description="Polar residues" evidence="5">
    <location>
        <begin position="102"/>
        <end position="111"/>
    </location>
</feature>
<feature type="region of interest" description="Disordered" evidence="5">
    <location>
        <begin position="102"/>
        <end position="129"/>
    </location>
</feature>
<evidence type="ECO:0000256" key="3">
    <source>
        <dbReference type="ARBA" id="ARBA00022989"/>
    </source>
</evidence>
<keyword evidence="9" id="KW-1185">Reference proteome</keyword>
<evidence type="ECO:0000313" key="9">
    <source>
        <dbReference type="Proteomes" id="UP000267536"/>
    </source>
</evidence>
<protein>
    <submittedName>
        <fullName evidence="8">DUF3533 domain-containing protein</fullName>
    </submittedName>
</protein>
<gene>
    <name evidence="8" type="ORF">EF294_13520</name>
</gene>
<proteinExistence type="predicted"/>
<organism evidence="8 9">
    <name type="scientific">Gordonia oryzae</name>
    <dbReference type="NCBI Taxonomy" id="2487349"/>
    <lineage>
        <taxon>Bacteria</taxon>
        <taxon>Bacillati</taxon>
        <taxon>Actinomycetota</taxon>
        <taxon>Actinomycetes</taxon>
        <taxon>Mycobacteriales</taxon>
        <taxon>Gordoniaceae</taxon>
        <taxon>Gordonia</taxon>
    </lineage>
</organism>
<evidence type="ECO:0000256" key="2">
    <source>
        <dbReference type="ARBA" id="ARBA00022692"/>
    </source>
</evidence>
<reference evidence="8 9" key="1">
    <citation type="submission" date="2018-11" db="EMBL/GenBank/DDBJ databases">
        <title>Draft genome sequence of Gordonia sp. RS15-1S isolated from rice stems.</title>
        <authorList>
            <person name="Muangham S."/>
        </authorList>
    </citation>
    <scope>NUCLEOTIDE SEQUENCE [LARGE SCALE GENOMIC DNA]</scope>
    <source>
        <strain evidence="8 9">RS15-1S</strain>
    </source>
</reference>
<feature type="transmembrane region" description="Helical" evidence="6">
    <location>
        <begin position="330"/>
        <end position="348"/>
    </location>
</feature>
<comment type="subcellular location">
    <subcellularLocation>
        <location evidence="1">Membrane</location>
        <topology evidence="1">Multi-pass membrane protein</topology>
    </subcellularLocation>
</comment>
<sequence>MSLTEIVSTRRSSVNRHAAAFSSPRAFSARGSRLADRDATPRTLAATTLLFTSVYDSASIAVISGSPSDSPAHPASRLARPGDLRHPDPQPVLSVRFVMSETANPTTSSDDSSAELPSDDTSPFPPDPRSPKKVFLGALIFPIFMMVVMPLLYSWGLHSPTPHDMKVAIIGDTSTSQQVASAITTQSDGSFAVSTVADPGAARAAIDNLAIRGAWNPATNDIYVASAGGPIASNTAESFLSAVAKKQNPDRPVNVIDVIPPNGNDKLANSLLFVGLAAVLGGFSFASALRIAVGGLSLRVELILLAVFGALLTTIPTFIAYSVYGSLDSGFIKAALLAYAGLLTVGCFHLGSMRLIGPLAIIPTVFIMVLMGIPASGAAIPAEMVPGFLGTMNRILPTPALLDGLRRLIYFPDAGMGATLSTLALWALLGMVMIALAAMRHSAKPEENSLQGPGFQHFFGDNREVTAAQHARRKALAGAAVVPIFLVTCLPLTFIGLFHNPTPHEMKVAIVGTDQAVTQQLTTQLEKVTGNGFDFTSVPDADTARNQLHQLEIRGAYDPATATLTIAGAGNLQATQVVKQTFGPVAASSGKTLQVDDIAPLPTSDLVGAGVLYLGLGAILGGYLSAMIAYMLGRGLGLRWQVGAIVVISAVCALAQVLISYQWIGILHHNEIAVAATLFVIALTCGLFQLGGSMLIGPLMMVVSMLVLIFLGVSSSGIAVGTDMAPAFYRVLHPILPTSNGFEALKRIAYFDGADAWSKNLWILVLWLAVSAAMVVGGVLLKRAGRGPTPPPINMEPEQ</sequence>
<feature type="transmembrane region" description="Helical" evidence="6">
    <location>
        <begin position="355"/>
        <end position="380"/>
    </location>
</feature>